<evidence type="ECO:0000313" key="1">
    <source>
        <dbReference type="EMBL" id="SLM47044.1"/>
    </source>
</evidence>
<organism evidence="1 2">
    <name type="scientific">Nitrospira japonica</name>
    <dbReference type="NCBI Taxonomy" id="1325564"/>
    <lineage>
        <taxon>Bacteria</taxon>
        <taxon>Pseudomonadati</taxon>
        <taxon>Nitrospirota</taxon>
        <taxon>Nitrospiria</taxon>
        <taxon>Nitrospirales</taxon>
        <taxon>Nitrospiraceae</taxon>
        <taxon>Nitrospira</taxon>
    </lineage>
</organism>
<dbReference type="STRING" id="1325564.NSJP_0872"/>
<keyword evidence="2" id="KW-1185">Reference proteome</keyword>
<name>A0A1W1I222_9BACT</name>
<gene>
    <name evidence="1" type="ORF">NSJP_0872</name>
</gene>
<reference evidence="1 2" key="1">
    <citation type="submission" date="2017-03" db="EMBL/GenBank/DDBJ databases">
        <authorList>
            <person name="Afonso C.L."/>
            <person name="Miller P.J."/>
            <person name="Scott M.A."/>
            <person name="Spackman E."/>
            <person name="Goraichik I."/>
            <person name="Dimitrov K.M."/>
            <person name="Suarez D.L."/>
            <person name="Swayne D.E."/>
        </authorList>
    </citation>
    <scope>NUCLEOTIDE SEQUENCE [LARGE SCALE GENOMIC DNA]</scope>
    <source>
        <strain evidence="1">Genome sequencing of Nitrospira japonica strain NJ11</strain>
    </source>
</reference>
<dbReference type="KEGG" id="nja:NSJP_0872"/>
<evidence type="ECO:0000313" key="2">
    <source>
        <dbReference type="Proteomes" id="UP000192042"/>
    </source>
</evidence>
<accession>A0A1W1I222</accession>
<sequence length="144" mass="16469">MAVRLPRIRLKSVDLPTFGRPMMATSGIGDIRELSVGCDDMEIRRMQATRTLTQEFSQRQQPPLSDATVAGRFPARPRLYSGRWTRFHRPRRHRGLIGPRSTTSWSTWTEPCWIVTSTISFSRKNYPAGTRCASDCPSENRGRD</sequence>
<dbReference type="EMBL" id="LT828648">
    <property type="protein sequence ID" value="SLM47044.1"/>
    <property type="molecule type" value="Genomic_DNA"/>
</dbReference>
<dbReference type="AlphaFoldDB" id="A0A1W1I222"/>
<dbReference type="Proteomes" id="UP000192042">
    <property type="component" value="Chromosome I"/>
</dbReference>
<proteinExistence type="predicted"/>
<protein>
    <submittedName>
        <fullName evidence="1">Uncharacterized protein</fullName>
    </submittedName>
</protein>